<keyword evidence="8 12" id="KW-0325">Glycoprotein</keyword>
<dbReference type="Pfam" id="PF01731">
    <property type="entry name" value="Arylesterase"/>
    <property type="match status" value="1"/>
</dbReference>
<evidence type="ECO:0000256" key="7">
    <source>
        <dbReference type="ARBA" id="ARBA00023157"/>
    </source>
</evidence>
<dbReference type="EC" id="3.1.1.2" evidence="12"/>
<comment type="similarity">
    <text evidence="2 12">Belongs to the paraoxonase family.</text>
</comment>
<feature type="binding site" evidence="10">
    <location>
        <position position="110"/>
    </location>
    <ligand>
        <name>Ca(2+)</name>
        <dbReference type="ChEBI" id="CHEBI:29108"/>
        <label>1</label>
        <note>catalytic</note>
    </ligand>
</feature>
<dbReference type="PANTHER" id="PTHR11799">
    <property type="entry name" value="PARAOXONASE"/>
    <property type="match status" value="1"/>
</dbReference>
<evidence type="ECO:0000313" key="14">
    <source>
        <dbReference type="Proteomes" id="UP000694621"/>
    </source>
</evidence>
<evidence type="ECO:0000256" key="3">
    <source>
        <dbReference type="ARBA" id="ARBA00022723"/>
    </source>
</evidence>
<evidence type="ECO:0000256" key="4">
    <source>
        <dbReference type="ARBA" id="ARBA00022729"/>
    </source>
</evidence>
<feature type="binding site" evidence="10">
    <location>
        <position position="324"/>
    </location>
    <ligand>
        <name>Ca(2+)</name>
        <dbReference type="ChEBI" id="CHEBI:29108"/>
        <label>1</label>
        <note>catalytic</note>
    </ligand>
</feature>
<dbReference type="PANTHER" id="PTHR11799:SF12">
    <property type="entry name" value="PARAOXONASE-RELATED"/>
    <property type="match status" value="1"/>
</dbReference>
<evidence type="ECO:0000256" key="8">
    <source>
        <dbReference type="ARBA" id="ARBA00023180"/>
    </source>
</evidence>
<feature type="binding site" evidence="10">
    <location>
        <position position="109"/>
    </location>
    <ligand>
        <name>Ca(2+)</name>
        <dbReference type="ChEBI" id="CHEBI:29108"/>
        <label>1</label>
        <note>catalytic</note>
    </ligand>
</feature>
<name>A0A8B9JRY4_ASTMX</name>
<accession>A0A8B9JRY4</accession>
<feature type="binding site" evidence="10">
    <location>
        <position position="223"/>
    </location>
    <ligand>
        <name>Ca(2+)</name>
        <dbReference type="ChEBI" id="CHEBI:29108"/>
        <label>1</label>
        <note>catalytic</note>
    </ligand>
</feature>
<evidence type="ECO:0000256" key="10">
    <source>
        <dbReference type="PIRSR" id="PIRSR602640-2"/>
    </source>
</evidence>
<feature type="active site" description="Proton acceptor" evidence="9">
    <location>
        <position position="168"/>
    </location>
</feature>
<dbReference type="FunFam" id="2.120.10.30:FF:000023">
    <property type="entry name" value="Serum paraoxonase/arylesterase 2"/>
    <property type="match status" value="1"/>
</dbReference>
<feature type="disulfide bond" description="In form B" evidence="11">
    <location>
        <begin position="98"/>
        <end position="407"/>
    </location>
</feature>
<protein>
    <recommendedName>
        <fullName evidence="12">Paraoxonase</fullName>
        <ecNumber evidence="12">3.1.1.2</ecNumber>
    </recommendedName>
</protein>
<evidence type="ECO:0000256" key="9">
    <source>
        <dbReference type="PIRSR" id="PIRSR602640-1"/>
    </source>
</evidence>
<evidence type="ECO:0000256" key="5">
    <source>
        <dbReference type="ARBA" id="ARBA00022801"/>
    </source>
</evidence>
<proteinExistence type="inferred from homology"/>
<evidence type="ECO:0000256" key="2">
    <source>
        <dbReference type="ARBA" id="ARBA00008595"/>
    </source>
</evidence>
<dbReference type="InterPro" id="IPR051288">
    <property type="entry name" value="Serum_paraoxonase/arylesterase"/>
</dbReference>
<organism evidence="13 14">
    <name type="scientific">Astyanax mexicanus</name>
    <name type="common">Blind cave fish</name>
    <name type="synonym">Astyanax fasciatus mexicanus</name>
    <dbReference type="NCBI Taxonomy" id="7994"/>
    <lineage>
        <taxon>Eukaryota</taxon>
        <taxon>Metazoa</taxon>
        <taxon>Chordata</taxon>
        <taxon>Craniata</taxon>
        <taxon>Vertebrata</taxon>
        <taxon>Euteleostomi</taxon>
        <taxon>Actinopterygii</taxon>
        <taxon>Neopterygii</taxon>
        <taxon>Teleostei</taxon>
        <taxon>Ostariophysi</taxon>
        <taxon>Characiformes</taxon>
        <taxon>Characoidei</taxon>
        <taxon>Acestrorhamphidae</taxon>
        <taxon>Acestrorhamphinae</taxon>
        <taxon>Astyanax</taxon>
    </lineage>
</organism>
<keyword evidence="5 12" id="KW-0378">Hydrolase</keyword>
<dbReference type="Gene3D" id="2.120.10.30">
    <property type="entry name" value="TolB, C-terminal domain"/>
    <property type="match status" value="1"/>
</dbReference>
<feature type="binding site" evidence="10">
    <location>
        <position position="323"/>
    </location>
    <ligand>
        <name>Ca(2+)</name>
        <dbReference type="ChEBI" id="CHEBI:29108"/>
        <label>1</label>
        <note>catalytic</note>
    </ligand>
</feature>
<dbReference type="PRINTS" id="PR01785">
    <property type="entry name" value="PARAOXONASE"/>
</dbReference>
<dbReference type="GO" id="GO:0004064">
    <property type="term" value="F:arylesterase activity"/>
    <property type="evidence" value="ECO:0007669"/>
    <property type="project" value="UniProtKB-UniRule"/>
</dbReference>
<dbReference type="Proteomes" id="UP000694621">
    <property type="component" value="Unplaced"/>
</dbReference>
<dbReference type="SUPFAM" id="SSF63829">
    <property type="entry name" value="Calcium-dependent phosphotriesterase"/>
    <property type="match status" value="1"/>
</dbReference>
<dbReference type="InterPro" id="IPR002640">
    <property type="entry name" value="Arylesterase"/>
</dbReference>
<comment type="catalytic activity">
    <reaction evidence="1 12">
        <text>a phenyl acetate + H2O = a phenol + acetate + H(+)</text>
        <dbReference type="Rhea" id="RHEA:17309"/>
        <dbReference type="ChEBI" id="CHEBI:15377"/>
        <dbReference type="ChEBI" id="CHEBI:15378"/>
        <dbReference type="ChEBI" id="CHEBI:30089"/>
        <dbReference type="ChEBI" id="CHEBI:33853"/>
        <dbReference type="ChEBI" id="CHEBI:140310"/>
        <dbReference type="EC" id="3.1.1.2"/>
    </reaction>
</comment>
<evidence type="ECO:0000313" key="13">
    <source>
        <dbReference type="Ensembl" id="ENSAMXP00005025475.1"/>
    </source>
</evidence>
<comment type="cofactor">
    <cofactor evidence="10 12">
        <name>Ca(2+)</name>
        <dbReference type="ChEBI" id="CHEBI:29108"/>
    </cofactor>
    <text evidence="10 12">Binds 2 calcium ions per subunit.</text>
</comment>
<evidence type="ECO:0000256" key="6">
    <source>
        <dbReference type="ARBA" id="ARBA00022837"/>
    </source>
</evidence>
<dbReference type="InterPro" id="IPR011042">
    <property type="entry name" value="6-blade_b-propeller_TolB-like"/>
</dbReference>
<dbReference type="Ensembl" id="ENSAMXT00005028080.1">
    <property type="protein sequence ID" value="ENSAMXP00005025475.1"/>
    <property type="gene ID" value="ENSAMXG00005012900.1"/>
</dbReference>
<evidence type="ECO:0000256" key="12">
    <source>
        <dbReference type="RuleBase" id="RU368025"/>
    </source>
</evidence>
<dbReference type="GO" id="GO:0046872">
    <property type="term" value="F:metal ion binding"/>
    <property type="evidence" value="ECO:0007669"/>
    <property type="project" value="UniProtKB-KW"/>
</dbReference>
<feature type="binding site" evidence="10">
    <location>
        <position position="278"/>
    </location>
    <ligand>
        <name>Ca(2+)</name>
        <dbReference type="ChEBI" id="CHEBI:29108"/>
        <label>1</label>
        <note>catalytic</note>
    </ligand>
</feature>
<sequence length="410" mass="45860">EPACLTEERSYFCIPPVRFHGEKESIFHIVTCPLLRNAVSNLFQGRSFQYRGVSVAFAEKKRRKAGLSKFNDGLLSHRNWRKVTLAFRELTQNHLPNCQLIKGLEYGSEDVTILENGLALVSTGLKFPGLPSNPDIPGNIQLIDLRVGVNPVVLPIKGSFDTASFNPHGISVFTDEKDGSRYLFVVNHPHGGSQIEIFRFDEDEYTLLHIRTVKHELLQSVNDIVAVGVDSFYATNDYYFTNHILRTLEPLMSLTWCNVVYYSPNEVRSVSEGYPSANGINISPDKRYLYVSDILRHRIGVLEIQKDHSLTHIKDVEVGSIPDNIEVDPETGDLWIGCHPNGLKFVLCNPNDPPGSEVIRIQNIHSEKPVVTVVYEDDGSVLVGSSAASPYKGKLLIGTVYHKALCCDLQ</sequence>
<dbReference type="AlphaFoldDB" id="A0A8B9JRY4"/>
<keyword evidence="6 10" id="KW-0106">Calcium</keyword>
<reference evidence="13" key="1">
    <citation type="submission" date="2025-08" db="UniProtKB">
        <authorList>
            <consortium name="Ensembl"/>
        </authorList>
    </citation>
    <scope>IDENTIFICATION</scope>
</reference>
<evidence type="ECO:0000256" key="1">
    <source>
        <dbReference type="ARBA" id="ARBA00000368"/>
    </source>
</evidence>
<keyword evidence="4" id="KW-0732">Signal</keyword>
<keyword evidence="3 10" id="KW-0479">Metal-binding</keyword>
<feature type="binding site" evidence="10">
    <location>
        <position position="170"/>
    </location>
    <ligand>
        <name>Ca(2+)</name>
        <dbReference type="ChEBI" id="CHEBI:29108"/>
        <label>1</label>
        <note>catalytic</note>
    </ligand>
</feature>
<feature type="binding site" evidence="10">
    <location>
        <position position="222"/>
    </location>
    <ligand>
        <name>Ca(2+)</name>
        <dbReference type="ChEBI" id="CHEBI:29108"/>
        <label>1</label>
        <note>catalytic</note>
    </ligand>
</feature>
<evidence type="ECO:0000256" key="11">
    <source>
        <dbReference type="PIRSR" id="PIRSR602640-3"/>
    </source>
</evidence>
<keyword evidence="7 11" id="KW-1015">Disulfide bond</keyword>